<sequence>MHHLNCLFVIPGVSSVSAASSFSQTSEAITPKNSIAAGSILSGVSAASVESSRTLTAAQAPSITDDSQSTQSTVSAPQLTSMASIGKYLPEGSTVNESIGHQFVIPPEFYKVSCKLDTTVRPLEVTKETEAIEAELRRIDSETAEQKAIRERNRWALMSDEERRVKPAKLHINIF</sequence>
<evidence type="ECO:0000313" key="2">
    <source>
        <dbReference type="EMBL" id="KJH42712.1"/>
    </source>
</evidence>
<dbReference type="EMBL" id="KN716635">
    <property type="protein sequence ID" value="KJH42712.1"/>
    <property type="molecule type" value="Genomic_DNA"/>
</dbReference>
<accession>A0A0D8XG87</accession>
<organism evidence="2 3">
    <name type="scientific">Dictyocaulus viviparus</name>
    <name type="common">Bovine lungworm</name>
    <dbReference type="NCBI Taxonomy" id="29172"/>
    <lineage>
        <taxon>Eukaryota</taxon>
        <taxon>Metazoa</taxon>
        <taxon>Ecdysozoa</taxon>
        <taxon>Nematoda</taxon>
        <taxon>Chromadorea</taxon>
        <taxon>Rhabditida</taxon>
        <taxon>Rhabditina</taxon>
        <taxon>Rhabditomorpha</taxon>
        <taxon>Strongyloidea</taxon>
        <taxon>Metastrongylidae</taxon>
        <taxon>Dictyocaulus</taxon>
    </lineage>
</organism>
<keyword evidence="1" id="KW-0732">Signal</keyword>
<name>A0A0D8XG87_DICVI</name>
<proteinExistence type="predicted"/>
<gene>
    <name evidence="2" type="ORF">DICVIV_11287</name>
</gene>
<evidence type="ECO:0000256" key="1">
    <source>
        <dbReference type="SAM" id="SignalP"/>
    </source>
</evidence>
<keyword evidence="3" id="KW-1185">Reference proteome</keyword>
<feature type="chain" id="PRO_5002335755" evidence="1">
    <location>
        <begin position="19"/>
        <end position="175"/>
    </location>
</feature>
<reference evidence="2 3" key="1">
    <citation type="submission" date="2013-11" db="EMBL/GenBank/DDBJ databases">
        <title>Draft genome of the bovine lungworm Dictyocaulus viviparus.</title>
        <authorList>
            <person name="Mitreva M."/>
        </authorList>
    </citation>
    <scope>NUCLEOTIDE SEQUENCE [LARGE SCALE GENOMIC DNA]</scope>
    <source>
        <strain evidence="2 3">HannoverDv2000</strain>
    </source>
</reference>
<dbReference type="AlphaFoldDB" id="A0A0D8XG87"/>
<protein>
    <submittedName>
        <fullName evidence="2">Uncharacterized protein</fullName>
    </submittedName>
</protein>
<evidence type="ECO:0000313" key="3">
    <source>
        <dbReference type="Proteomes" id="UP000053766"/>
    </source>
</evidence>
<feature type="signal peptide" evidence="1">
    <location>
        <begin position="1"/>
        <end position="18"/>
    </location>
</feature>
<reference evidence="3" key="2">
    <citation type="journal article" date="2016" name="Sci. Rep.">
        <title>Dictyocaulus viviparus genome, variome and transcriptome elucidate lungworm biology and support future intervention.</title>
        <authorList>
            <person name="McNulty S.N."/>
            <person name="Strube C."/>
            <person name="Rosa B.A."/>
            <person name="Martin J.C."/>
            <person name="Tyagi R."/>
            <person name="Choi Y.J."/>
            <person name="Wang Q."/>
            <person name="Hallsworth Pepin K."/>
            <person name="Zhang X."/>
            <person name="Ozersky P."/>
            <person name="Wilson R.K."/>
            <person name="Sternberg P.W."/>
            <person name="Gasser R.B."/>
            <person name="Mitreva M."/>
        </authorList>
    </citation>
    <scope>NUCLEOTIDE SEQUENCE [LARGE SCALE GENOMIC DNA]</scope>
    <source>
        <strain evidence="3">HannoverDv2000</strain>
    </source>
</reference>
<dbReference type="OrthoDB" id="10542824at2759"/>
<dbReference type="Proteomes" id="UP000053766">
    <property type="component" value="Unassembled WGS sequence"/>
</dbReference>
<dbReference type="STRING" id="29172.A0A0D8XG87"/>